<dbReference type="Gene3D" id="2.40.40.20">
    <property type="match status" value="1"/>
</dbReference>
<dbReference type="EMBL" id="JBHUII010000001">
    <property type="protein sequence ID" value="MFD2203975.1"/>
    <property type="molecule type" value="Genomic_DNA"/>
</dbReference>
<feature type="domain" description="Molybdopterin dinucleotide-binding" evidence="7">
    <location>
        <begin position="622"/>
        <end position="742"/>
    </location>
</feature>
<sequence>MEKALTASHWGTYYLSIEDGQIKSVEPHREDPDPSPIGQSFLDGIQHPCRVKKPAVRKSYLEQGPGVATHKRGAEPFVEIEWDQAFELVGNELNRVRQQYGNQSIFAGSYGWASAGRFHHAPSQIHRFMNCIGGYTKSVNTYSYAASEVILPHVVGSMSWLLNQHTSWPVLEKHCELMVMFGGVALKNGQINAGGVGRHSAKDGLLACKRAGTKFVNFSPVRDDVDQGLEAVHYEPKPNTDVSIMLALAHTLYEQGLHDKAFLEQYCVGFEKFEPYLTGKVDGQPKDAKWAANISGVDATVISSLAVEMARKRTMVTASWSLQRADHGEQTHWMLVVLAAMLGQIGLPGGGFGLGYAGVNGVGHQFRDFTWASLDQGVNKVADFIPVARISDLLLKPGQSFQYNGQSYTYPDTKVVYWAGGNPFHHHQDLNRLLKAWQQPDSIIVHEQTWNALSRHADIVLPATMTAERNDIVCAKRDDYVYALKQAVVPVGEARNDYDIFGGIADVMGKKDEFTEDRNEKEWLQFLHARNRQRAAAQGIEIPEFDVFWEQGEYLLPEGPDLILLEAFRRSPEASPLRTMSGKLEIFSERVASFELASCPGHPTWLEPKEWLGAELVQKFPLHLISNQPATRLHSQFDHGQTSQRAKVSGREALTISPQDAHDRALSVGDVVKVYNDRGATLAGLIISDKVQPGVVQLPTGAWYDPVEPGIIGSLDKAGNPNVLTRDVGSSELGQGPVAHSTLVEIEKYTSEIPEVTIYTPPEIIRGPETIKAP</sequence>
<dbReference type="Gene3D" id="3.40.228.10">
    <property type="entry name" value="Dimethylsulfoxide Reductase, domain 2"/>
    <property type="match status" value="1"/>
</dbReference>
<comment type="similarity">
    <text evidence="2">Belongs to the prokaryotic molybdopterin-containing oxidoreductase family.</text>
</comment>
<evidence type="ECO:0000313" key="10">
    <source>
        <dbReference type="Proteomes" id="UP001597294"/>
    </source>
</evidence>
<dbReference type="PANTHER" id="PTHR43742:SF10">
    <property type="entry name" value="TRIMETHYLAMINE-N-OXIDE REDUCTASE 2"/>
    <property type="match status" value="1"/>
</dbReference>
<dbReference type="Pfam" id="PF01568">
    <property type="entry name" value="Molydop_binding"/>
    <property type="match status" value="1"/>
</dbReference>
<dbReference type="InterPro" id="IPR006656">
    <property type="entry name" value="Mopterin_OxRdtase"/>
</dbReference>
<evidence type="ECO:0000313" key="9">
    <source>
        <dbReference type="EMBL" id="MFD2203975.1"/>
    </source>
</evidence>
<dbReference type="InterPro" id="IPR041954">
    <property type="entry name" value="CT_DMSOR/BSOR/TMAOR"/>
</dbReference>
<dbReference type="Pfam" id="PF00384">
    <property type="entry name" value="Molybdopterin"/>
    <property type="match status" value="1"/>
</dbReference>
<evidence type="ECO:0000256" key="3">
    <source>
        <dbReference type="ARBA" id="ARBA00022505"/>
    </source>
</evidence>
<dbReference type="InterPro" id="IPR041460">
    <property type="entry name" value="Molybdopterin_N"/>
</dbReference>
<dbReference type="Pfam" id="PF18364">
    <property type="entry name" value="Molybdopterin_N"/>
    <property type="match status" value="1"/>
</dbReference>
<dbReference type="InterPro" id="IPR009010">
    <property type="entry name" value="Asp_de-COase-like_dom_sf"/>
</dbReference>
<dbReference type="Proteomes" id="UP001597294">
    <property type="component" value="Unassembled WGS sequence"/>
</dbReference>
<dbReference type="SUPFAM" id="SSF53706">
    <property type="entry name" value="Formate dehydrogenase/DMSO reductase, domains 1-3"/>
    <property type="match status" value="1"/>
</dbReference>
<dbReference type="Gene3D" id="3.40.50.740">
    <property type="match status" value="1"/>
</dbReference>
<evidence type="ECO:0000256" key="1">
    <source>
        <dbReference type="ARBA" id="ARBA00001942"/>
    </source>
</evidence>
<accession>A0ABW5BHC6</accession>
<protein>
    <submittedName>
        <fullName evidence="9">Molybdopterin guanine dinucleotide-containing S/N-oxide reductase</fullName>
    </submittedName>
</protein>
<dbReference type="Gene3D" id="3.90.55.10">
    <property type="entry name" value="Dimethylsulfoxide Reductase, domain 3"/>
    <property type="match status" value="1"/>
</dbReference>
<dbReference type="SUPFAM" id="SSF50692">
    <property type="entry name" value="ADC-like"/>
    <property type="match status" value="1"/>
</dbReference>
<dbReference type="CDD" id="cd02793">
    <property type="entry name" value="MopB_CT_DMSOR-BSOR-TMAOR"/>
    <property type="match status" value="1"/>
</dbReference>
<dbReference type="InterPro" id="IPR050612">
    <property type="entry name" value="Prok_Mopterin_Oxidored"/>
</dbReference>
<evidence type="ECO:0000256" key="4">
    <source>
        <dbReference type="ARBA" id="ARBA00022723"/>
    </source>
</evidence>
<dbReference type="CDD" id="cd02769">
    <property type="entry name" value="MopB_DMSOR-BSOR-TMAOR"/>
    <property type="match status" value="1"/>
</dbReference>
<reference evidence="10" key="1">
    <citation type="journal article" date="2019" name="Int. J. Syst. Evol. Microbiol.">
        <title>The Global Catalogue of Microorganisms (GCM) 10K type strain sequencing project: providing services to taxonomists for standard genome sequencing and annotation.</title>
        <authorList>
            <consortium name="The Broad Institute Genomics Platform"/>
            <consortium name="The Broad Institute Genome Sequencing Center for Infectious Disease"/>
            <person name="Wu L."/>
            <person name="Ma J."/>
        </authorList>
    </citation>
    <scope>NUCLEOTIDE SEQUENCE [LARGE SCALE GENOMIC DNA]</scope>
    <source>
        <strain evidence="10">CGMCC 4.7192</strain>
    </source>
</reference>
<dbReference type="RefSeq" id="WP_380247059.1">
    <property type="nucleotide sequence ID" value="NZ_JBHUII010000001.1"/>
</dbReference>
<keyword evidence="3" id="KW-0500">Molybdenum</keyword>
<comment type="caution">
    <text evidence="9">The sequence shown here is derived from an EMBL/GenBank/DDBJ whole genome shotgun (WGS) entry which is preliminary data.</text>
</comment>
<evidence type="ECO:0000256" key="2">
    <source>
        <dbReference type="ARBA" id="ARBA00010312"/>
    </source>
</evidence>
<name>A0ABW5BHC6_9PROT</name>
<keyword evidence="5" id="KW-0560">Oxidoreductase</keyword>
<keyword evidence="10" id="KW-1185">Reference proteome</keyword>
<gene>
    <name evidence="9" type="ORF">ACFSKO_00020</name>
</gene>
<keyword evidence="4" id="KW-0479">Metal-binding</keyword>
<feature type="domain" description="Molybdopterin oxidoreductase" evidence="6">
    <location>
        <begin position="50"/>
        <end position="506"/>
    </location>
</feature>
<dbReference type="InterPro" id="IPR006657">
    <property type="entry name" value="MoPterin_dinucl-bd_dom"/>
</dbReference>
<feature type="domain" description="Molybdopterin oxidoreductase N-terminal" evidence="8">
    <location>
        <begin position="6"/>
        <end position="43"/>
    </location>
</feature>
<proteinExistence type="inferred from homology"/>
<evidence type="ECO:0000256" key="5">
    <source>
        <dbReference type="ARBA" id="ARBA00023002"/>
    </source>
</evidence>
<evidence type="ECO:0000259" key="6">
    <source>
        <dbReference type="Pfam" id="PF00384"/>
    </source>
</evidence>
<comment type="cofactor">
    <cofactor evidence="1">
        <name>Mo-bis(molybdopterin guanine dinucleotide)</name>
        <dbReference type="ChEBI" id="CHEBI:60539"/>
    </cofactor>
</comment>
<evidence type="ECO:0000259" key="7">
    <source>
        <dbReference type="Pfam" id="PF01568"/>
    </source>
</evidence>
<dbReference type="PANTHER" id="PTHR43742">
    <property type="entry name" value="TRIMETHYLAMINE-N-OXIDE REDUCTASE"/>
    <property type="match status" value="1"/>
</dbReference>
<evidence type="ECO:0000259" key="8">
    <source>
        <dbReference type="Pfam" id="PF18364"/>
    </source>
</evidence>
<organism evidence="9 10">
    <name type="scientific">Kiloniella antarctica</name>
    <dbReference type="NCBI Taxonomy" id="1550907"/>
    <lineage>
        <taxon>Bacteria</taxon>
        <taxon>Pseudomonadati</taxon>
        <taxon>Pseudomonadota</taxon>
        <taxon>Alphaproteobacteria</taxon>
        <taxon>Rhodospirillales</taxon>
        <taxon>Kiloniellaceae</taxon>
        <taxon>Kiloniella</taxon>
    </lineage>
</organism>